<keyword evidence="2" id="KW-1185">Reference proteome</keyword>
<reference evidence="1" key="2">
    <citation type="submission" date="2015-06" db="UniProtKB">
        <authorList>
            <consortium name="EnsemblProtists"/>
        </authorList>
    </citation>
    <scope>IDENTIFICATION</scope>
    <source>
        <strain evidence="1">Emoy2</strain>
    </source>
</reference>
<dbReference type="EnsemblProtists" id="HpaT802137">
    <property type="protein sequence ID" value="HpaP802137"/>
    <property type="gene ID" value="HpaG802137"/>
</dbReference>
<dbReference type="InParanoid" id="M4B785"/>
<evidence type="ECO:0000313" key="1">
    <source>
        <dbReference type="EnsemblProtists" id="HpaP802137"/>
    </source>
</evidence>
<proteinExistence type="predicted"/>
<reference evidence="2" key="1">
    <citation type="journal article" date="2010" name="Science">
        <title>Signatures of adaptation to obligate biotrophy in the Hyaloperonospora arabidopsidis genome.</title>
        <authorList>
            <person name="Baxter L."/>
            <person name="Tripathy S."/>
            <person name="Ishaque N."/>
            <person name="Boot N."/>
            <person name="Cabral A."/>
            <person name="Kemen E."/>
            <person name="Thines M."/>
            <person name="Ah-Fong A."/>
            <person name="Anderson R."/>
            <person name="Badejoko W."/>
            <person name="Bittner-Eddy P."/>
            <person name="Boore J.L."/>
            <person name="Chibucos M.C."/>
            <person name="Coates M."/>
            <person name="Dehal P."/>
            <person name="Delehaunty K."/>
            <person name="Dong S."/>
            <person name="Downton P."/>
            <person name="Dumas B."/>
            <person name="Fabro G."/>
            <person name="Fronick C."/>
            <person name="Fuerstenberg S.I."/>
            <person name="Fulton L."/>
            <person name="Gaulin E."/>
            <person name="Govers F."/>
            <person name="Hughes L."/>
            <person name="Humphray S."/>
            <person name="Jiang R.H."/>
            <person name="Judelson H."/>
            <person name="Kamoun S."/>
            <person name="Kyung K."/>
            <person name="Meijer H."/>
            <person name="Minx P."/>
            <person name="Morris P."/>
            <person name="Nelson J."/>
            <person name="Phuntumart V."/>
            <person name="Qutob D."/>
            <person name="Rehmany A."/>
            <person name="Rougon-Cardoso A."/>
            <person name="Ryden P."/>
            <person name="Torto-Alalibo T."/>
            <person name="Studholme D."/>
            <person name="Wang Y."/>
            <person name="Win J."/>
            <person name="Wood J."/>
            <person name="Clifton S.W."/>
            <person name="Rogers J."/>
            <person name="Van den Ackerveken G."/>
            <person name="Jones J.D."/>
            <person name="McDowell J.M."/>
            <person name="Beynon J."/>
            <person name="Tyler B.M."/>
        </authorList>
    </citation>
    <scope>NUCLEOTIDE SEQUENCE [LARGE SCALE GENOMIC DNA]</scope>
    <source>
        <strain evidence="2">Emoy2</strain>
    </source>
</reference>
<dbReference type="Proteomes" id="UP000011713">
    <property type="component" value="Unassembled WGS sequence"/>
</dbReference>
<dbReference type="AlphaFoldDB" id="M4B785"/>
<evidence type="ECO:0000313" key="2">
    <source>
        <dbReference type="Proteomes" id="UP000011713"/>
    </source>
</evidence>
<dbReference type="VEuPathDB" id="FungiDB:HpaG802137"/>
<organism evidence="1 2">
    <name type="scientific">Hyaloperonospora arabidopsidis (strain Emoy2)</name>
    <name type="common">Downy mildew agent</name>
    <name type="synonym">Peronospora arabidopsidis</name>
    <dbReference type="NCBI Taxonomy" id="559515"/>
    <lineage>
        <taxon>Eukaryota</taxon>
        <taxon>Sar</taxon>
        <taxon>Stramenopiles</taxon>
        <taxon>Oomycota</taxon>
        <taxon>Peronosporomycetes</taxon>
        <taxon>Peronosporales</taxon>
        <taxon>Peronosporaceae</taxon>
        <taxon>Hyaloperonospora</taxon>
    </lineage>
</organism>
<accession>M4B785</accession>
<name>M4B785_HYAAE</name>
<sequence length="126" mass="13725">MVGKNETLTKCVESETFPYSFPPFNGITRALMELTDVAQPGSEHCPGQLYHITVEYKDYTVCETEPGKMITISGNDMVLTVLFADNVGVMTHRGISTGCTRMAFPAHVTPIGKSLLSGESRSLASY</sequence>
<dbReference type="EMBL" id="JH597778">
    <property type="status" value="NOT_ANNOTATED_CDS"/>
    <property type="molecule type" value="Genomic_DNA"/>
</dbReference>
<protein>
    <submittedName>
        <fullName evidence="1">Uncharacterized protein</fullName>
    </submittedName>
</protein>
<dbReference type="HOGENOM" id="CLU_1985863_0_0_1"/>